<evidence type="ECO:0000313" key="4">
    <source>
        <dbReference type="EMBL" id="NDV01211.1"/>
    </source>
</evidence>
<dbReference type="InterPro" id="IPR006076">
    <property type="entry name" value="FAD-dep_OxRdtase"/>
</dbReference>
<dbReference type="GO" id="GO:0005737">
    <property type="term" value="C:cytoplasm"/>
    <property type="evidence" value="ECO:0007669"/>
    <property type="project" value="TreeGrafter"/>
</dbReference>
<evidence type="ECO:0000256" key="2">
    <source>
        <dbReference type="ARBA" id="ARBA00023002"/>
    </source>
</evidence>
<keyword evidence="2" id="KW-0560">Oxidoreductase</keyword>
<dbReference type="SUPFAM" id="SSF51905">
    <property type="entry name" value="FAD/NAD(P)-binding domain"/>
    <property type="match status" value="1"/>
</dbReference>
<dbReference type="GO" id="GO:0005886">
    <property type="term" value="C:plasma membrane"/>
    <property type="evidence" value="ECO:0007669"/>
    <property type="project" value="TreeGrafter"/>
</dbReference>
<evidence type="ECO:0000256" key="1">
    <source>
        <dbReference type="ARBA" id="ARBA00009410"/>
    </source>
</evidence>
<sequence>MSDPAADFPYSLAAPPEYAGPLPEGADVAIIGGGIIGICTALFLARAGLRPVVLEKGRVAAEQSSRNWGWIRTQGRDPAELPIAMEARRLWAELARQSGEDIGLRQSPVTYLARKARELEDFAEFAALAKAHGLDTRLLDAAETRAFMPGMSRGYLGAMTTPSDMRAEPWLAVRALARLAVREGAVIREHCAARGLDMAAGRVAGVWTEAGLLRADAVLVAGGAWSSLLLRAHGVTIPQLAVRATVAATVPLPLVHDGAATDEHIAFRRRQDGGYTLAPGGLARLALGPDALRHARHYLPALRASPFGIGYGPAAPAGYPDGWRTPRRWEMDEQSPFERMRILDPLPEARRVRSMTAAFGRLYPALGEVKLHKAWAGMIDAMPDIVPVVDHVEGLPGLTVATGMSAHGFGIGPGFGRVTADLIRGAASVHDLTRFRLSRFSDGSRLELGPAL</sequence>
<evidence type="ECO:0000259" key="3">
    <source>
        <dbReference type="Pfam" id="PF01266"/>
    </source>
</evidence>
<dbReference type="AlphaFoldDB" id="A0A6B2JIK7"/>
<accession>A0A6B2JIK7</accession>
<dbReference type="InterPro" id="IPR036188">
    <property type="entry name" value="FAD/NAD-bd_sf"/>
</dbReference>
<dbReference type="Gene3D" id="3.30.9.10">
    <property type="entry name" value="D-Amino Acid Oxidase, subunit A, domain 2"/>
    <property type="match status" value="2"/>
</dbReference>
<name>A0A6B2JIK7_9RHOB</name>
<dbReference type="RefSeq" id="WP_163892693.1">
    <property type="nucleotide sequence ID" value="NZ_JAAFYS010000002.1"/>
</dbReference>
<feature type="domain" description="FAD dependent oxidoreductase" evidence="3">
    <location>
        <begin position="27"/>
        <end position="422"/>
    </location>
</feature>
<keyword evidence="5" id="KW-1185">Reference proteome</keyword>
<dbReference type="PANTHER" id="PTHR13847">
    <property type="entry name" value="SARCOSINE DEHYDROGENASE-RELATED"/>
    <property type="match status" value="1"/>
</dbReference>
<dbReference type="Gene3D" id="3.50.50.60">
    <property type="entry name" value="FAD/NAD(P)-binding domain"/>
    <property type="match status" value="2"/>
</dbReference>
<protein>
    <submittedName>
        <fullName evidence="4">FAD-binding oxidoreductase</fullName>
    </submittedName>
</protein>
<dbReference type="GO" id="GO:0008718">
    <property type="term" value="F:D-amino-acid dehydrogenase activity"/>
    <property type="evidence" value="ECO:0007669"/>
    <property type="project" value="TreeGrafter"/>
</dbReference>
<reference evidence="4 5" key="1">
    <citation type="submission" date="2020-02" db="EMBL/GenBank/DDBJ databases">
        <title>Pseudoroseicyclus tamarix, sp. nov., isolated from offshore sediment of a Tamarix chinensis forest.</title>
        <authorList>
            <person name="Gai Y."/>
        </authorList>
    </citation>
    <scope>NUCLEOTIDE SEQUENCE [LARGE SCALE GENOMIC DNA]</scope>
    <source>
        <strain evidence="4 5">CLL3-39</strain>
    </source>
</reference>
<comment type="similarity">
    <text evidence="1">Belongs to the DadA oxidoreductase family.</text>
</comment>
<organism evidence="4 5">
    <name type="scientific">Pseudoroseicyclus tamaricis</name>
    <dbReference type="NCBI Taxonomy" id="2705421"/>
    <lineage>
        <taxon>Bacteria</taxon>
        <taxon>Pseudomonadati</taxon>
        <taxon>Pseudomonadota</taxon>
        <taxon>Alphaproteobacteria</taxon>
        <taxon>Rhodobacterales</taxon>
        <taxon>Paracoccaceae</taxon>
        <taxon>Pseudoroseicyclus</taxon>
    </lineage>
</organism>
<dbReference type="Pfam" id="PF01266">
    <property type="entry name" value="DAO"/>
    <property type="match status" value="1"/>
</dbReference>
<dbReference type="EMBL" id="JAAGAB010000002">
    <property type="protein sequence ID" value="NDV01211.1"/>
    <property type="molecule type" value="Genomic_DNA"/>
</dbReference>
<gene>
    <name evidence="4" type="ORF">GZA08_09555</name>
</gene>
<dbReference type="Proteomes" id="UP000474757">
    <property type="component" value="Unassembled WGS sequence"/>
</dbReference>
<dbReference type="GO" id="GO:0055130">
    <property type="term" value="P:D-alanine catabolic process"/>
    <property type="evidence" value="ECO:0007669"/>
    <property type="project" value="TreeGrafter"/>
</dbReference>
<evidence type="ECO:0000313" key="5">
    <source>
        <dbReference type="Proteomes" id="UP000474757"/>
    </source>
</evidence>
<comment type="caution">
    <text evidence="4">The sequence shown here is derived from an EMBL/GenBank/DDBJ whole genome shotgun (WGS) entry which is preliminary data.</text>
</comment>
<dbReference type="PANTHER" id="PTHR13847:SF280">
    <property type="entry name" value="D-AMINO ACID DEHYDROGENASE"/>
    <property type="match status" value="1"/>
</dbReference>
<proteinExistence type="inferred from homology"/>